<dbReference type="InterPro" id="IPR008630">
    <property type="entry name" value="Glyco_trans_34"/>
</dbReference>
<evidence type="ECO:0000313" key="6">
    <source>
        <dbReference type="Proteomes" id="UP001479436"/>
    </source>
</evidence>
<dbReference type="PANTHER" id="PTHR31306">
    <property type="entry name" value="ALPHA-1,6-MANNOSYLTRANSFERASE MNN11-RELATED"/>
    <property type="match status" value="1"/>
</dbReference>
<keyword evidence="3" id="KW-0808">Transferase</keyword>
<dbReference type="EMBL" id="JASJQH010007347">
    <property type="protein sequence ID" value="KAK9710380.1"/>
    <property type="molecule type" value="Genomic_DNA"/>
</dbReference>
<dbReference type="Pfam" id="PF05637">
    <property type="entry name" value="Glyco_transf_34"/>
    <property type="match status" value="1"/>
</dbReference>
<dbReference type="Gene3D" id="3.90.550.10">
    <property type="entry name" value="Spore Coat Polysaccharide Biosynthesis Protein SpsA, Chain A"/>
    <property type="match status" value="1"/>
</dbReference>
<keyword evidence="4" id="KW-0472">Membrane</keyword>
<evidence type="ECO:0000313" key="5">
    <source>
        <dbReference type="EMBL" id="KAK9710380.1"/>
    </source>
</evidence>
<organism evidence="5 6">
    <name type="scientific">Basidiobolus ranarum</name>
    <dbReference type="NCBI Taxonomy" id="34480"/>
    <lineage>
        <taxon>Eukaryota</taxon>
        <taxon>Fungi</taxon>
        <taxon>Fungi incertae sedis</taxon>
        <taxon>Zoopagomycota</taxon>
        <taxon>Entomophthoromycotina</taxon>
        <taxon>Basidiobolomycetes</taxon>
        <taxon>Basidiobolales</taxon>
        <taxon>Basidiobolaceae</taxon>
        <taxon>Basidiobolus</taxon>
    </lineage>
</organism>
<reference evidence="5 6" key="1">
    <citation type="submission" date="2023-04" db="EMBL/GenBank/DDBJ databases">
        <title>Genome of Basidiobolus ranarum AG-B5.</title>
        <authorList>
            <person name="Stajich J.E."/>
            <person name="Carter-House D."/>
            <person name="Gryganskyi A."/>
        </authorList>
    </citation>
    <scope>NUCLEOTIDE SEQUENCE [LARGE SCALE GENOMIC DNA]</scope>
    <source>
        <strain evidence="5 6">AG-B5</strain>
    </source>
</reference>
<name>A0ABR2VYI8_9FUNG</name>
<evidence type="ECO:0000256" key="3">
    <source>
        <dbReference type="ARBA" id="ARBA00022679"/>
    </source>
</evidence>
<comment type="similarity">
    <text evidence="1">Belongs to the glycosyltransferase 34 family.</text>
</comment>
<dbReference type="PANTHER" id="PTHR31306:SF4">
    <property type="entry name" value="ALPHA-1,2-GALACTOSYLTRANSFERASE"/>
    <property type="match status" value="1"/>
</dbReference>
<evidence type="ECO:0000256" key="4">
    <source>
        <dbReference type="SAM" id="Phobius"/>
    </source>
</evidence>
<sequence length="289" mass="33987">MQKRYIGVLVTAFVCIILIITYVTLTPSGSPKVFDTLGLDTSALNTTIPVSTEKVRPEQIAIVMAYDNYSPVYVPKTVDNKKEYAKYHGYKIFVQEIEQSALHASWSKITYMKQVMEENPHIEWFWWIDLDSIIMEPTIPLEKQVLDPRKIVNYANKDVIISWDCNGMNTGSFFLRNRPWTHDFLNMMVEYSTYDPSYYGEQRVMQRVYRKDQTIVDHFSFPILRQFGAALEHKCDLDYGDWQSIHLYHPGDFLVHMTNCEHITDCEDKFHDLWEKRKMLPKANIDSEN</sequence>
<accession>A0ABR2VYI8</accession>
<keyword evidence="2" id="KW-0328">Glycosyltransferase</keyword>
<keyword evidence="4" id="KW-1133">Transmembrane helix</keyword>
<evidence type="ECO:0000256" key="2">
    <source>
        <dbReference type="ARBA" id="ARBA00022676"/>
    </source>
</evidence>
<protein>
    <submittedName>
        <fullName evidence="5">Alpha-1,6-mannosyltransferase</fullName>
    </submittedName>
</protein>
<proteinExistence type="inferred from homology"/>
<keyword evidence="4" id="KW-0812">Transmembrane</keyword>
<dbReference type="Proteomes" id="UP001479436">
    <property type="component" value="Unassembled WGS sequence"/>
</dbReference>
<dbReference type="InterPro" id="IPR029044">
    <property type="entry name" value="Nucleotide-diphossugar_trans"/>
</dbReference>
<gene>
    <name evidence="5" type="primary">MNN10_4</name>
    <name evidence="5" type="ORF">K7432_008470</name>
</gene>
<evidence type="ECO:0000256" key="1">
    <source>
        <dbReference type="ARBA" id="ARBA00005664"/>
    </source>
</evidence>
<keyword evidence="6" id="KW-1185">Reference proteome</keyword>
<feature type="transmembrane region" description="Helical" evidence="4">
    <location>
        <begin position="5"/>
        <end position="25"/>
    </location>
</feature>
<comment type="caution">
    <text evidence="5">The sequence shown here is derived from an EMBL/GenBank/DDBJ whole genome shotgun (WGS) entry which is preliminary data.</text>
</comment>